<dbReference type="OrthoDB" id="262547at2759"/>
<accession>A0A3M6XA37</accession>
<dbReference type="EMBL" id="QWIJ01000121">
    <property type="protein sequence ID" value="RMX87338.1"/>
    <property type="molecule type" value="Genomic_DNA"/>
</dbReference>
<comment type="caution">
    <text evidence="1">The sequence shown here is derived from an EMBL/GenBank/DDBJ whole genome shotgun (WGS) entry which is preliminary data.</text>
</comment>
<dbReference type="Proteomes" id="UP000281245">
    <property type="component" value="Unassembled WGS sequence"/>
</dbReference>
<organism evidence="1 2">
    <name type="scientific">Hortaea werneckii</name>
    <name type="common">Black yeast</name>
    <name type="synonym">Cladosporium werneckii</name>
    <dbReference type="NCBI Taxonomy" id="91943"/>
    <lineage>
        <taxon>Eukaryota</taxon>
        <taxon>Fungi</taxon>
        <taxon>Dikarya</taxon>
        <taxon>Ascomycota</taxon>
        <taxon>Pezizomycotina</taxon>
        <taxon>Dothideomycetes</taxon>
        <taxon>Dothideomycetidae</taxon>
        <taxon>Mycosphaerellales</taxon>
        <taxon>Teratosphaeriaceae</taxon>
        <taxon>Hortaea</taxon>
    </lineage>
</organism>
<dbReference type="InterPro" id="IPR021047">
    <property type="entry name" value="Mannosyltransferase_CMT1"/>
</dbReference>
<evidence type="ECO:0000313" key="1">
    <source>
        <dbReference type="EMBL" id="RMX87338.1"/>
    </source>
</evidence>
<proteinExistence type="predicted"/>
<sequence length="232" mass="26292">MSLVRIVPRVCPFNAAAADSSARNRDFPSICTDCIVSLIDPKHDDVEAAIHEHHKILLRHFARHSRLDYDLGRLYSIGVDPPAPAIVSAGRERKALHCKYPLEQWGNPEEQLDTCSPGPCEGARDSTDLAYKRQVILEPTTHLDEISRPPAERGWVLTPRDRIRLRRLPYLAHTRSLVMEPFFELRKVGVMFDKVIFLNDLVITTQGVQNFIGTRIGYYAAALLHILFKASM</sequence>
<gene>
    <name evidence="1" type="ORF">D0869_02432</name>
</gene>
<evidence type="ECO:0000313" key="2">
    <source>
        <dbReference type="Proteomes" id="UP000281245"/>
    </source>
</evidence>
<reference evidence="1 2" key="1">
    <citation type="journal article" date="2018" name="BMC Genomics">
        <title>Genomic evidence for intraspecific hybridization in a clonal and extremely halotolerant yeast.</title>
        <authorList>
            <person name="Gostincar C."/>
            <person name="Stajich J.E."/>
            <person name="Zupancic J."/>
            <person name="Zalar P."/>
            <person name="Gunde-Cimerman N."/>
        </authorList>
    </citation>
    <scope>NUCLEOTIDE SEQUENCE [LARGE SCALE GENOMIC DNA]</scope>
    <source>
        <strain evidence="1 2">EXF-6656</strain>
    </source>
</reference>
<dbReference type="Pfam" id="PF11735">
    <property type="entry name" value="CAP59_mtransfer"/>
    <property type="match status" value="1"/>
</dbReference>
<name>A0A3M6XA37_HORWE</name>
<dbReference type="AlphaFoldDB" id="A0A3M6XA37"/>
<protein>
    <submittedName>
        <fullName evidence="1">Uncharacterized protein</fullName>
    </submittedName>
</protein>